<evidence type="ECO:0000256" key="4">
    <source>
        <dbReference type="ARBA" id="ARBA00022989"/>
    </source>
</evidence>
<keyword evidence="8" id="KW-1185">Reference proteome</keyword>
<dbReference type="EMBL" id="CP017675">
    <property type="protein sequence ID" value="APB33738.1"/>
    <property type="molecule type" value="Genomic_DNA"/>
</dbReference>
<dbReference type="GO" id="GO:0016020">
    <property type="term" value="C:membrane"/>
    <property type="evidence" value="ECO:0007669"/>
    <property type="project" value="UniProtKB-SubCell"/>
</dbReference>
<keyword evidence="5 6" id="KW-0472">Membrane</keyword>
<keyword evidence="3 6" id="KW-0812">Transmembrane</keyword>
<feature type="transmembrane region" description="Helical" evidence="6">
    <location>
        <begin position="206"/>
        <end position="231"/>
    </location>
</feature>
<dbReference type="Proteomes" id="UP000180235">
    <property type="component" value="Chromosome"/>
</dbReference>
<evidence type="ECO:0000313" key="7">
    <source>
        <dbReference type="EMBL" id="APB33738.1"/>
    </source>
</evidence>
<evidence type="ECO:0000256" key="1">
    <source>
        <dbReference type="ARBA" id="ARBA00004141"/>
    </source>
</evidence>
<dbReference type="KEGG" id="glt:GlitD10_1417"/>
<dbReference type="STRING" id="1188229.GlitD10_1417"/>
<name>A0A1J0ACS5_9CYAN</name>
<accession>A0A1J0ACS5</accession>
<proteinExistence type="inferred from homology"/>
<feature type="transmembrane region" description="Helical" evidence="6">
    <location>
        <begin position="237"/>
        <end position="262"/>
    </location>
</feature>
<dbReference type="AlphaFoldDB" id="A0A1J0ACS5"/>
<dbReference type="RefSeq" id="WP_071454278.1">
    <property type="nucleotide sequence ID" value="NZ_CP017675.1"/>
</dbReference>
<protein>
    <submittedName>
        <fullName evidence="7">Permease</fullName>
    </submittedName>
</protein>
<dbReference type="OrthoDB" id="505911at2"/>
<dbReference type="Pfam" id="PF01594">
    <property type="entry name" value="AI-2E_transport"/>
    <property type="match status" value="1"/>
</dbReference>
<reference evidence="7 8" key="1">
    <citation type="submission" date="2016-10" db="EMBL/GenBank/DDBJ databases">
        <title>Description of Gloeomargarita lithophora gen. nov., sp. nov., a thylakoid-bearing basal-branching cyanobacterium with intracellular carbonates, and proposal for Gloeomargaritales ord. nov.</title>
        <authorList>
            <person name="Moreira D."/>
            <person name="Tavera R."/>
            <person name="Benzerara K."/>
            <person name="Skouri-Panet F."/>
            <person name="Couradeau E."/>
            <person name="Gerard E."/>
            <person name="Loussert C."/>
            <person name="Novelo E."/>
            <person name="Zivanovic Y."/>
            <person name="Lopez-Garcia P."/>
        </authorList>
    </citation>
    <scope>NUCLEOTIDE SEQUENCE [LARGE SCALE GENOMIC DNA]</scope>
    <source>
        <strain evidence="7 8">D10</strain>
    </source>
</reference>
<gene>
    <name evidence="7" type="ORF">GlitD10_1417</name>
</gene>
<evidence type="ECO:0000256" key="3">
    <source>
        <dbReference type="ARBA" id="ARBA00022692"/>
    </source>
</evidence>
<keyword evidence="4 6" id="KW-1133">Transmembrane helix</keyword>
<comment type="similarity">
    <text evidence="2">Belongs to the autoinducer-2 exporter (AI-2E) (TC 2.A.86) family.</text>
</comment>
<dbReference type="PANTHER" id="PTHR21716:SF66">
    <property type="entry name" value="TRANSPORT PROTEIN SLL0063-RELATED"/>
    <property type="match status" value="1"/>
</dbReference>
<sequence>MRVAGQIAPWLTWALALPLVVLNGWLLLTAVNYLQPLVNILVIATVLSFLLDYPIKLLQSWGIRRSWAVLGVLLVALSGVTVAGITLVPVILKQVNELVVRLPNWLASGTAQVEALETWAQAHRVNLDLSGLAEQLTTGVSRQLKTLTTQVLGLAVDTVSWVVDLLVTLVLTLYLVLFGERLWAGLFSWFPARLGTLIRQSLHRNFYNYFLGQATIAVILGTVMTLAFVLLQVPLALLFGLIIGVASLVPFGGAVGILVISLLITLQNVWLGLKVFATAFVLGQMNEHLVAPRILGNVVGLNPVWIVLSLLLGAKLAGLLGLLIAVPVAGSIKSVADNLRQPPPRPPEVQPVREQVVV</sequence>
<feature type="transmembrane region" description="Helical" evidence="6">
    <location>
        <begin position="159"/>
        <end position="178"/>
    </location>
</feature>
<feature type="transmembrane region" description="Helical" evidence="6">
    <location>
        <begin position="67"/>
        <end position="92"/>
    </location>
</feature>
<evidence type="ECO:0000313" key="8">
    <source>
        <dbReference type="Proteomes" id="UP000180235"/>
    </source>
</evidence>
<feature type="transmembrane region" description="Helical" evidence="6">
    <location>
        <begin position="305"/>
        <end position="330"/>
    </location>
</feature>
<evidence type="ECO:0000256" key="2">
    <source>
        <dbReference type="ARBA" id="ARBA00009773"/>
    </source>
</evidence>
<evidence type="ECO:0000256" key="5">
    <source>
        <dbReference type="ARBA" id="ARBA00023136"/>
    </source>
</evidence>
<dbReference type="InterPro" id="IPR002549">
    <property type="entry name" value="AI-2E-like"/>
</dbReference>
<organism evidence="7 8">
    <name type="scientific">Gloeomargarita lithophora Alchichica-D10</name>
    <dbReference type="NCBI Taxonomy" id="1188229"/>
    <lineage>
        <taxon>Bacteria</taxon>
        <taxon>Bacillati</taxon>
        <taxon>Cyanobacteriota</taxon>
        <taxon>Cyanophyceae</taxon>
        <taxon>Gloeomargaritales</taxon>
        <taxon>Gloeomargaritaceae</taxon>
        <taxon>Gloeomargarita</taxon>
    </lineage>
</organism>
<feature type="transmembrane region" description="Helical" evidence="6">
    <location>
        <begin position="7"/>
        <end position="27"/>
    </location>
</feature>
<dbReference type="GO" id="GO:0055085">
    <property type="term" value="P:transmembrane transport"/>
    <property type="evidence" value="ECO:0007669"/>
    <property type="project" value="TreeGrafter"/>
</dbReference>
<dbReference type="PANTHER" id="PTHR21716">
    <property type="entry name" value="TRANSMEMBRANE PROTEIN"/>
    <property type="match status" value="1"/>
</dbReference>
<evidence type="ECO:0000256" key="6">
    <source>
        <dbReference type="SAM" id="Phobius"/>
    </source>
</evidence>
<comment type="subcellular location">
    <subcellularLocation>
        <location evidence="1">Membrane</location>
        <topology evidence="1">Multi-pass membrane protein</topology>
    </subcellularLocation>
</comment>
<feature type="transmembrane region" description="Helical" evidence="6">
    <location>
        <begin position="33"/>
        <end position="55"/>
    </location>
</feature>
<feature type="transmembrane region" description="Helical" evidence="6">
    <location>
        <begin position="269"/>
        <end position="285"/>
    </location>
</feature>